<dbReference type="SUPFAM" id="SSF47384">
    <property type="entry name" value="Homodimeric domain of signal transducing histidine kinase"/>
    <property type="match status" value="1"/>
</dbReference>
<dbReference type="InterPro" id="IPR000014">
    <property type="entry name" value="PAS"/>
</dbReference>
<evidence type="ECO:0000313" key="12">
    <source>
        <dbReference type="EMBL" id="RXJ69685.1"/>
    </source>
</evidence>
<dbReference type="GO" id="GO:0005524">
    <property type="term" value="F:ATP binding"/>
    <property type="evidence" value="ECO:0007669"/>
    <property type="project" value="UniProtKB-KW"/>
</dbReference>
<dbReference type="NCBIfam" id="TIGR00229">
    <property type="entry name" value="sensory_box"/>
    <property type="match status" value="1"/>
</dbReference>
<evidence type="ECO:0000259" key="11">
    <source>
        <dbReference type="PROSITE" id="PS50112"/>
    </source>
</evidence>
<dbReference type="SMART" id="SM00091">
    <property type="entry name" value="PAS"/>
    <property type="match status" value="1"/>
</dbReference>
<evidence type="ECO:0000313" key="13">
    <source>
        <dbReference type="Proteomes" id="UP000290172"/>
    </source>
</evidence>
<evidence type="ECO:0000256" key="6">
    <source>
        <dbReference type="ARBA" id="ARBA00022777"/>
    </source>
</evidence>
<protein>
    <recommendedName>
        <fullName evidence="2">histidine kinase</fullName>
        <ecNumber evidence="2">2.7.13.3</ecNumber>
    </recommendedName>
</protein>
<evidence type="ECO:0000256" key="9">
    <source>
        <dbReference type="SAM" id="Phobius"/>
    </source>
</evidence>
<keyword evidence="5" id="KW-0547">Nucleotide-binding</keyword>
<comment type="catalytic activity">
    <reaction evidence="1">
        <text>ATP + protein L-histidine = ADP + protein N-phospho-L-histidine.</text>
        <dbReference type="EC" id="2.7.13.3"/>
    </reaction>
</comment>
<dbReference type="InterPro" id="IPR013767">
    <property type="entry name" value="PAS_fold"/>
</dbReference>
<evidence type="ECO:0000256" key="2">
    <source>
        <dbReference type="ARBA" id="ARBA00012438"/>
    </source>
</evidence>
<dbReference type="Pfam" id="PF02518">
    <property type="entry name" value="HATPase_c"/>
    <property type="match status" value="1"/>
</dbReference>
<accession>A0A4Q0YHB1</accession>
<dbReference type="PRINTS" id="PR00344">
    <property type="entry name" value="BCTRLSENSOR"/>
</dbReference>
<organism evidence="12 13">
    <name type="scientific">Halarcobacter ebronensis</name>
    <dbReference type="NCBI Taxonomy" id="1462615"/>
    <lineage>
        <taxon>Bacteria</taxon>
        <taxon>Pseudomonadati</taxon>
        <taxon>Campylobacterota</taxon>
        <taxon>Epsilonproteobacteria</taxon>
        <taxon>Campylobacterales</taxon>
        <taxon>Arcobacteraceae</taxon>
        <taxon>Halarcobacter</taxon>
    </lineage>
</organism>
<dbReference type="PANTHER" id="PTHR43065">
    <property type="entry name" value="SENSOR HISTIDINE KINASE"/>
    <property type="match status" value="1"/>
</dbReference>
<dbReference type="PROSITE" id="PS50109">
    <property type="entry name" value="HIS_KIN"/>
    <property type="match status" value="1"/>
</dbReference>
<evidence type="ECO:0000256" key="7">
    <source>
        <dbReference type="ARBA" id="ARBA00022840"/>
    </source>
</evidence>
<dbReference type="SUPFAM" id="SSF55874">
    <property type="entry name" value="ATPase domain of HSP90 chaperone/DNA topoisomerase II/histidine kinase"/>
    <property type="match status" value="1"/>
</dbReference>
<dbReference type="PROSITE" id="PS50112">
    <property type="entry name" value="PAS"/>
    <property type="match status" value="1"/>
</dbReference>
<feature type="domain" description="PAS" evidence="11">
    <location>
        <begin position="203"/>
        <end position="278"/>
    </location>
</feature>
<keyword evidence="7" id="KW-0067">ATP-binding</keyword>
<evidence type="ECO:0000256" key="5">
    <source>
        <dbReference type="ARBA" id="ARBA00022741"/>
    </source>
</evidence>
<feature type="transmembrane region" description="Helical" evidence="9">
    <location>
        <begin position="169"/>
        <end position="187"/>
    </location>
</feature>
<keyword evidence="4" id="KW-0808">Transferase</keyword>
<reference evidence="12 13" key="1">
    <citation type="submission" date="2017-10" db="EMBL/GenBank/DDBJ databases">
        <title>Genomics of the genus Arcobacter.</title>
        <authorList>
            <person name="Perez-Cataluna A."/>
            <person name="Figueras M.J."/>
        </authorList>
    </citation>
    <scope>NUCLEOTIDE SEQUENCE [LARGE SCALE GENOMIC DNA]</scope>
    <source>
        <strain evidence="12 13">CECT 8993</strain>
    </source>
</reference>
<dbReference type="InterPro" id="IPR035965">
    <property type="entry name" value="PAS-like_dom_sf"/>
</dbReference>
<dbReference type="InterPro" id="IPR004358">
    <property type="entry name" value="Sig_transdc_His_kin-like_C"/>
</dbReference>
<dbReference type="PANTHER" id="PTHR43065:SF10">
    <property type="entry name" value="PEROXIDE STRESS-ACTIVATED HISTIDINE KINASE MAK3"/>
    <property type="match status" value="1"/>
</dbReference>
<keyword evidence="3" id="KW-0597">Phosphoprotein</keyword>
<feature type="domain" description="Histidine kinase" evidence="10">
    <location>
        <begin position="332"/>
        <end position="540"/>
    </location>
</feature>
<dbReference type="EMBL" id="PDKJ01000002">
    <property type="protein sequence ID" value="RXJ69685.1"/>
    <property type="molecule type" value="Genomic_DNA"/>
</dbReference>
<dbReference type="InterPro" id="IPR036890">
    <property type="entry name" value="HATPase_C_sf"/>
</dbReference>
<dbReference type="InterPro" id="IPR005467">
    <property type="entry name" value="His_kinase_dom"/>
</dbReference>
<keyword evidence="9" id="KW-0812">Transmembrane</keyword>
<evidence type="ECO:0000256" key="4">
    <source>
        <dbReference type="ARBA" id="ARBA00022679"/>
    </source>
</evidence>
<feature type="transmembrane region" description="Helical" evidence="9">
    <location>
        <begin position="17"/>
        <end position="35"/>
    </location>
</feature>
<dbReference type="CDD" id="cd00130">
    <property type="entry name" value="PAS"/>
    <property type="match status" value="1"/>
</dbReference>
<dbReference type="Gene3D" id="3.30.565.10">
    <property type="entry name" value="Histidine kinase-like ATPase, C-terminal domain"/>
    <property type="match status" value="1"/>
</dbReference>
<dbReference type="SMART" id="SM00387">
    <property type="entry name" value="HATPase_c"/>
    <property type="match status" value="1"/>
</dbReference>
<evidence type="ECO:0000256" key="8">
    <source>
        <dbReference type="ARBA" id="ARBA00023012"/>
    </source>
</evidence>
<dbReference type="GO" id="GO:0006355">
    <property type="term" value="P:regulation of DNA-templated transcription"/>
    <property type="evidence" value="ECO:0007669"/>
    <property type="project" value="InterPro"/>
</dbReference>
<keyword evidence="8" id="KW-0902">Two-component regulatory system</keyword>
<dbReference type="AlphaFoldDB" id="A0A4Q0YHB1"/>
<dbReference type="SUPFAM" id="SSF55785">
    <property type="entry name" value="PYP-like sensor domain (PAS domain)"/>
    <property type="match status" value="1"/>
</dbReference>
<evidence type="ECO:0000256" key="3">
    <source>
        <dbReference type="ARBA" id="ARBA00022553"/>
    </source>
</evidence>
<proteinExistence type="predicted"/>
<sequence length="544" mass="62321">MTIRMPMHESLSLTKRYILALTIIAFLSILAFFNLSKLLSIQSNDAQLVNMSGNQKIITREIAFYAIYYKIDKLKAKIIEMEKTHNILTSLKMSSELHSIYFGQDINLDEKVKTYLFHAKRFYVHRDGRSQNYVLKNSEKLLLDLEKAVAVYLNEASENTRKLQKVETYILILTLLTLLFEAIFIFMPANKAINSRTEELIEEKEFSNAVIESSRNAIITLDSKMRIRTFNSEAEKIFKYTKEEMLNRAKFNEIVLDKYNIEDLDSLNRVQEAIGKDKNGKKFPIRISFGTSRGNKDIAIVANIQDISKEKLNDKILEQQAKFAALGEMIAIIAHQWRQPLAQLNFNCMYIRKKSKDKEIIEETIANEEIIQFMSETITNFQDFYKKSDNTIFNPMASIEQALKILASSIKLNQIELKKEIDSKIKIFGNLNSLAQIVLSIIQNSIDIIKSDKIESPTISITLKDSEKHTILTISDNAGGIKIEPIKDVFKPFNTKKEKASTGIGLYMSEIIIKNQFNGTIEARNIENGAEFTIILPHNLPNLG</sequence>
<comment type="caution">
    <text evidence="12">The sequence shown here is derived from an EMBL/GenBank/DDBJ whole genome shotgun (WGS) entry which is preliminary data.</text>
</comment>
<gene>
    <name evidence="12" type="ORF">CRV08_02990</name>
</gene>
<keyword evidence="9" id="KW-0472">Membrane</keyword>
<dbReference type="GO" id="GO:0000155">
    <property type="term" value="F:phosphorelay sensor kinase activity"/>
    <property type="evidence" value="ECO:0007669"/>
    <property type="project" value="InterPro"/>
</dbReference>
<keyword evidence="9" id="KW-1133">Transmembrane helix</keyword>
<dbReference type="Pfam" id="PF00989">
    <property type="entry name" value="PAS"/>
    <property type="match status" value="1"/>
</dbReference>
<dbReference type="EC" id="2.7.13.3" evidence="2"/>
<dbReference type="InterPro" id="IPR036097">
    <property type="entry name" value="HisK_dim/P_sf"/>
</dbReference>
<evidence type="ECO:0000256" key="1">
    <source>
        <dbReference type="ARBA" id="ARBA00000085"/>
    </source>
</evidence>
<dbReference type="Proteomes" id="UP000290172">
    <property type="component" value="Unassembled WGS sequence"/>
</dbReference>
<dbReference type="Gene3D" id="1.10.287.130">
    <property type="match status" value="1"/>
</dbReference>
<keyword evidence="6" id="KW-0418">Kinase</keyword>
<dbReference type="Gene3D" id="3.30.450.20">
    <property type="entry name" value="PAS domain"/>
    <property type="match status" value="1"/>
</dbReference>
<dbReference type="InterPro" id="IPR003594">
    <property type="entry name" value="HATPase_dom"/>
</dbReference>
<name>A0A4Q0YHB1_9BACT</name>
<evidence type="ECO:0000259" key="10">
    <source>
        <dbReference type="PROSITE" id="PS50109"/>
    </source>
</evidence>